<organism evidence="3 4">
    <name type="scientific">Kibdelosporangium lantanae</name>
    <dbReference type="NCBI Taxonomy" id="1497396"/>
    <lineage>
        <taxon>Bacteria</taxon>
        <taxon>Bacillati</taxon>
        <taxon>Actinomycetota</taxon>
        <taxon>Actinomycetes</taxon>
        <taxon>Pseudonocardiales</taxon>
        <taxon>Pseudonocardiaceae</taxon>
        <taxon>Kibdelosporangium</taxon>
    </lineage>
</organism>
<feature type="region of interest" description="Disordered" evidence="1">
    <location>
        <begin position="74"/>
        <end position="94"/>
    </location>
</feature>
<proteinExistence type="predicted"/>
<dbReference type="EMBL" id="JBHTIS010000306">
    <property type="protein sequence ID" value="MFD1045454.1"/>
    <property type="molecule type" value="Genomic_DNA"/>
</dbReference>
<comment type="caution">
    <text evidence="3">The sequence shown here is derived from an EMBL/GenBank/DDBJ whole genome shotgun (WGS) entry which is preliminary data.</text>
</comment>
<accession>A0ABW3M762</accession>
<feature type="chain" id="PRO_5046479432" description="DUF320 domain-containing protein" evidence="2">
    <location>
        <begin position="26"/>
        <end position="94"/>
    </location>
</feature>
<evidence type="ECO:0008006" key="5">
    <source>
        <dbReference type="Google" id="ProtNLM"/>
    </source>
</evidence>
<evidence type="ECO:0000256" key="1">
    <source>
        <dbReference type="SAM" id="MobiDB-lite"/>
    </source>
</evidence>
<sequence>MLIRKCVTVIGAAVVLFTAGGPAFASSSDQDLLGGYGDNSAPLVNNVTIAPVQLCGSGVAVGLLRGPADQHTGSCTNAPTGDPLQELITNSTLG</sequence>
<evidence type="ECO:0000313" key="3">
    <source>
        <dbReference type="EMBL" id="MFD1045454.1"/>
    </source>
</evidence>
<evidence type="ECO:0000313" key="4">
    <source>
        <dbReference type="Proteomes" id="UP001597045"/>
    </source>
</evidence>
<keyword evidence="2" id="KW-0732">Signal</keyword>
<name>A0ABW3M762_9PSEU</name>
<reference evidence="4" key="1">
    <citation type="journal article" date="2019" name="Int. J. Syst. Evol. Microbiol.">
        <title>The Global Catalogue of Microorganisms (GCM) 10K type strain sequencing project: providing services to taxonomists for standard genome sequencing and annotation.</title>
        <authorList>
            <consortium name="The Broad Institute Genomics Platform"/>
            <consortium name="The Broad Institute Genome Sequencing Center for Infectious Disease"/>
            <person name="Wu L."/>
            <person name="Ma J."/>
        </authorList>
    </citation>
    <scope>NUCLEOTIDE SEQUENCE [LARGE SCALE GENOMIC DNA]</scope>
    <source>
        <strain evidence="4">JCM 31486</strain>
    </source>
</reference>
<feature type="signal peptide" evidence="2">
    <location>
        <begin position="1"/>
        <end position="25"/>
    </location>
</feature>
<evidence type="ECO:0000256" key="2">
    <source>
        <dbReference type="SAM" id="SignalP"/>
    </source>
</evidence>
<dbReference type="Proteomes" id="UP001597045">
    <property type="component" value="Unassembled WGS sequence"/>
</dbReference>
<keyword evidence="4" id="KW-1185">Reference proteome</keyword>
<gene>
    <name evidence="3" type="ORF">ACFQ1S_07575</name>
</gene>
<protein>
    <recommendedName>
        <fullName evidence="5">DUF320 domain-containing protein</fullName>
    </recommendedName>
</protein>